<name>A0ABQ5S9M8_9CHLO</name>
<reference evidence="2 3" key="1">
    <citation type="journal article" date="2023" name="IScience">
        <title>Expanded male sex-determining region conserved during the evolution of homothallism in the green alga Volvox.</title>
        <authorList>
            <person name="Yamamoto K."/>
            <person name="Matsuzaki R."/>
            <person name="Mahakham W."/>
            <person name="Heman W."/>
            <person name="Sekimoto H."/>
            <person name="Kawachi M."/>
            <person name="Minakuchi Y."/>
            <person name="Toyoda A."/>
            <person name="Nozaki H."/>
        </authorList>
    </citation>
    <scope>NUCLEOTIDE SEQUENCE [LARGE SCALE GENOMIC DNA]</scope>
    <source>
        <strain evidence="2 3">NIES-4468</strain>
    </source>
</reference>
<evidence type="ECO:0000313" key="2">
    <source>
        <dbReference type="EMBL" id="GLI66479.1"/>
    </source>
</evidence>
<protein>
    <submittedName>
        <fullName evidence="2">Uncharacterized protein</fullName>
    </submittedName>
</protein>
<feature type="transmembrane region" description="Helical" evidence="1">
    <location>
        <begin position="20"/>
        <end position="42"/>
    </location>
</feature>
<organism evidence="2 3">
    <name type="scientific">Volvox africanus</name>
    <dbReference type="NCBI Taxonomy" id="51714"/>
    <lineage>
        <taxon>Eukaryota</taxon>
        <taxon>Viridiplantae</taxon>
        <taxon>Chlorophyta</taxon>
        <taxon>core chlorophytes</taxon>
        <taxon>Chlorophyceae</taxon>
        <taxon>CS clade</taxon>
        <taxon>Chlamydomonadales</taxon>
        <taxon>Volvocaceae</taxon>
        <taxon>Volvox</taxon>
    </lineage>
</organism>
<gene>
    <name evidence="2" type="ORF">VaNZ11_010323</name>
</gene>
<keyword evidence="1" id="KW-0812">Transmembrane</keyword>
<evidence type="ECO:0000256" key="1">
    <source>
        <dbReference type="SAM" id="Phobius"/>
    </source>
</evidence>
<sequence>MAPKPKELTAPLKPAFLAGLVLLFPICLTAFVAGILGMRILLDEDSSSGLSQSVFGQYYKRLIAINPFFSALLFNGGMIGLMFCITKLVEHGRALKVRPFVDIAAHGRAADKSHARSTVRSVLQMQIRCLLNELMHNRRCMPLITYATVVM</sequence>
<evidence type="ECO:0000313" key="3">
    <source>
        <dbReference type="Proteomes" id="UP001165090"/>
    </source>
</evidence>
<keyword evidence="1" id="KW-0472">Membrane</keyword>
<keyword evidence="1" id="KW-1133">Transmembrane helix</keyword>
<proteinExistence type="predicted"/>
<feature type="transmembrane region" description="Helical" evidence="1">
    <location>
        <begin position="62"/>
        <end position="89"/>
    </location>
</feature>
<dbReference type="EMBL" id="BSDZ01000032">
    <property type="protein sequence ID" value="GLI66479.1"/>
    <property type="molecule type" value="Genomic_DNA"/>
</dbReference>
<accession>A0ABQ5S9M8</accession>
<keyword evidence="3" id="KW-1185">Reference proteome</keyword>
<feature type="non-terminal residue" evidence="2">
    <location>
        <position position="151"/>
    </location>
</feature>
<dbReference type="Proteomes" id="UP001165090">
    <property type="component" value="Unassembled WGS sequence"/>
</dbReference>
<comment type="caution">
    <text evidence="2">The sequence shown here is derived from an EMBL/GenBank/DDBJ whole genome shotgun (WGS) entry which is preliminary data.</text>
</comment>